<dbReference type="PIRSF" id="PIRSF002741">
    <property type="entry name" value="MppA"/>
    <property type="match status" value="1"/>
</dbReference>
<feature type="domain" description="Solute-binding protein family 5" evidence="5">
    <location>
        <begin position="77"/>
        <end position="477"/>
    </location>
</feature>
<dbReference type="PROSITE" id="PS51257">
    <property type="entry name" value="PROKAR_LIPOPROTEIN"/>
    <property type="match status" value="1"/>
</dbReference>
<evidence type="ECO:0000256" key="1">
    <source>
        <dbReference type="ARBA" id="ARBA00005695"/>
    </source>
</evidence>
<dbReference type="GO" id="GO:1904680">
    <property type="term" value="F:peptide transmembrane transporter activity"/>
    <property type="evidence" value="ECO:0007669"/>
    <property type="project" value="TreeGrafter"/>
</dbReference>
<comment type="similarity">
    <text evidence="1">Belongs to the bacterial solute-binding protein 5 family.</text>
</comment>
<reference evidence="6 7" key="1">
    <citation type="submission" date="2018-08" db="EMBL/GenBank/DDBJ databases">
        <title>A genome reference for cultivated species of the human gut microbiota.</title>
        <authorList>
            <person name="Zou Y."/>
            <person name="Xue W."/>
            <person name="Luo G."/>
        </authorList>
    </citation>
    <scope>NUCLEOTIDE SEQUENCE [LARGE SCALE GENOMIC DNA]</scope>
    <source>
        <strain evidence="6 7">AF15-20</strain>
    </source>
</reference>
<accession>A0A395W8J3</accession>
<organism evidence="6 7">
    <name type="scientific">Holdemanella biformis</name>
    <dbReference type="NCBI Taxonomy" id="1735"/>
    <lineage>
        <taxon>Bacteria</taxon>
        <taxon>Bacillati</taxon>
        <taxon>Bacillota</taxon>
        <taxon>Erysipelotrichia</taxon>
        <taxon>Erysipelotrichales</taxon>
        <taxon>Erysipelotrichaceae</taxon>
        <taxon>Holdemanella</taxon>
    </lineage>
</organism>
<evidence type="ECO:0000313" key="6">
    <source>
        <dbReference type="EMBL" id="RGU89453.1"/>
    </source>
</evidence>
<dbReference type="CDD" id="cd00995">
    <property type="entry name" value="PBP2_NikA_DppA_OppA_like"/>
    <property type="match status" value="1"/>
</dbReference>
<keyword evidence="3 4" id="KW-0732">Signal</keyword>
<protein>
    <submittedName>
        <fullName evidence="6">ABC transporter substrate-binding protein</fullName>
    </submittedName>
</protein>
<feature type="signal peptide" evidence="4">
    <location>
        <begin position="1"/>
        <end position="24"/>
    </location>
</feature>
<evidence type="ECO:0000313" key="7">
    <source>
        <dbReference type="Proteomes" id="UP000265489"/>
    </source>
</evidence>
<dbReference type="InterPro" id="IPR000914">
    <property type="entry name" value="SBP_5_dom"/>
</dbReference>
<keyword evidence="2" id="KW-0813">Transport</keyword>
<dbReference type="SUPFAM" id="SSF53850">
    <property type="entry name" value="Periplasmic binding protein-like II"/>
    <property type="match status" value="1"/>
</dbReference>
<gene>
    <name evidence="6" type="ORF">DWW32_11295</name>
</gene>
<dbReference type="RefSeq" id="WP_118325827.1">
    <property type="nucleotide sequence ID" value="NZ_QRYH01000027.1"/>
</dbReference>
<comment type="caution">
    <text evidence="6">The sequence shown here is derived from an EMBL/GenBank/DDBJ whole genome shotgun (WGS) entry which is preliminary data.</text>
</comment>
<dbReference type="PANTHER" id="PTHR30290:SF9">
    <property type="entry name" value="OLIGOPEPTIDE-BINDING PROTEIN APPA"/>
    <property type="match status" value="1"/>
</dbReference>
<dbReference type="GO" id="GO:0015833">
    <property type="term" value="P:peptide transport"/>
    <property type="evidence" value="ECO:0007669"/>
    <property type="project" value="TreeGrafter"/>
</dbReference>
<dbReference type="GO" id="GO:0043190">
    <property type="term" value="C:ATP-binding cassette (ABC) transporter complex"/>
    <property type="evidence" value="ECO:0007669"/>
    <property type="project" value="InterPro"/>
</dbReference>
<dbReference type="Pfam" id="PF00496">
    <property type="entry name" value="SBP_bac_5"/>
    <property type="match status" value="1"/>
</dbReference>
<evidence type="ECO:0000259" key="5">
    <source>
        <dbReference type="Pfam" id="PF00496"/>
    </source>
</evidence>
<dbReference type="EMBL" id="QRYQ01000029">
    <property type="protein sequence ID" value="RGU89453.1"/>
    <property type="molecule type" value="Genomic_DNA"/>
</dbReference>
<evidence type="ECO:0000256" key="4">
    <source>
        <dbReference type="SAM" id="SignalP"/>
    </source>
</evidence>
<dbReference type="PANTHER" id="PTHR30290">
    <property type="entry name" value="PERIPLASMIC BINDING COMPONENT OF ABC TRANSPORTER"/>
    <property type="match status" value="1"/>
</dbReference>
<feature type="chain" id="PRO_5038480989" evidence="4">
    <location>
        <begin position="25"/>
        <end position="568"/>
    </location>
</feature>
<dbReference type="InterPro" id="IPR030678">
    <property type="entry name" value="Peptide/Ni-bd"/>
</dbReference>
<name>A0A395W8J3_9FIRM</name>
<dbReference type="AlphaFoldDB" id="A0A395W8J3"/>
<proteinExistence type="inferred from homology"/>
<evidence type="ECO:0000256" key="2">
    <source>
        <dbReference type="ARBA" id="ARBA00022448"/>
    </source>
</evidence>
<dbReference type="Gene3D" id="3.40.190.10">
    <property type="entry name" value="Periplasmic binding protein-like II"/>
    <property type="match status" value="1"/>
</dbReference>
<dbReference type="Proteomes" id="UP000265489">
    <property type="component" value="Unassembled WGS sequence"/>
</dbReference>
<evidence type="ECO:0000256" key="3">
    <source>
        <dbReference type="ARBA" id="ARBA00022729"/>
    </source>
</evidence>
<dbReference type="GO" id="GO:0042597">
    <property type="term" value="C:periplasmic space"/>
    <property type="evidence" value="ECO:0007669"/>
    <property type="project" value="UniProtKB-ARBA"/>
</dbReference>
<dbReference type="InterPro" id="IPR039424">
    <property type="entry name" value="SBP_5"/>
</dbReference>
<sequence length="568" mass="62685">MKTSHYLKKAGAVCMAAAMMTGCASGSSGTNGKTLTVGLNTGFNGIFSPLYYQTVYDDYVIEMVYQSMLSYDRDNQLQPELATEQPTISEDGSTLTFKLKKGVKFSDGSKLDADDVVLTFTAMADPSYTGRFSTYVDYLEGYKEYHEGDAKTLSGVEKIDDYTVAFHLATPRIDAISQVGTFPIISNSQFKKYKKGDTKMFEDKASEPIGTGPYVLKNFQKDSAATFVKNDKFKAKDGEYQIDNVVMKICDTSTELQELQKGTVDLLPQADNADKVGTASLDKNLTYNNYASSSMQYFIYNCEAGATADPAVRQALTYAIDRQSFVDSYYSFSKGSKDVKKTEPGFVPVLMANPISSQLGDIVTGKEKDDNMTYYDYDIEKAKQILDDAGWTVGSDGKREKDGQKLTVRMVSTKGKDQLDTMLPMLEKAWGEELGVDFKTNLSEFNTMVATVQGDDTVNDWEVSYMGWQFGSGDDTGINLLCQTGQTDNTARLSDPDLDALLDTALHTTDQAASTAAYKEAYEKISALCPYVAINGLSYYDLYNKKIKNLDTAALYDFVKALDKATIE</sequence>
<dbReference type="Gene3D" id="3.10.105.10">
    <property type="entry name" value="Dipeptide-binding Protein, Domain 3"/>
    <property type="match status" value="1"/>
</dbReference>
<dbReference type="GeneID" id="66580439"/>